<dbReference type="PANTHER" id="PTHR47683">
    <property type="entry name" value="PSEUDOURIDINE SYNTHASE FAMILY PROTEIN-RELATED"/>
    <property type="match status" value="1"/>
</dbReference>
<dbReference type="InterPro" id="IPR050343">
    <property type="entry name" value="RsuA_PseudoU_synthase"/>
</dbReference>
<dbReference type="SUPFAM" id="SSF55174">
    <property type="entry name" value="Alpha-L RNA-binding motif"/>
    <property type="match status" value="1"/>
</dbReference>
<evidence type="ECO:0000256" key="3">
    <source>
        <dbReference type="ARBA" id="ARBA00023235"/>
    </source>
</evidence>
<dbReference type="AlphaFoldDB" id="A0A2Z4UBX2"/>
<evidence type="ECO:0000256" key="5">
    <source>
        <dbReference type="RuleBase" id="RU003887"/>
    </source>
</evidence>
<dbReference type="RefSeq" id="WP_111919906.1">
    <property type="nucleotide sequence ID" value="NZ_CAUWHR010000002.1"/>
</dbReference>
<evidence type="ECO:0000256" key="1">
    <source>
        <dbReference type="ARBA" id="ARBA00008348"/>
    </source>
</evidence>
<gene>
    <name evidence="7" type="ORF">DQQ01_09940</name>
</gene>
<dbReference type="Gene3D" id="3.30.70.1560">
    <property type="entry name" value="Alpha-L RNA-binding motif"/>
    <property type="match status" value="1"/>
</dbReference>
<dbReference type="PROSITE" id="PS01149">
    <property type="entry name" value="PSI_RSU"/>
    <property type="match status" value="1"/>
</dbReference>
<evidence type="ECO:0000256" key="2">
    <source>
        <dbReference type="ARBA" id="ARBA00022884"/>
    </source>
</evidence>
<dbReference type="SUPFAM" id="SSF55120">
    <property type="entry name" value="Pseudouridine synthase"/>
    <property type="match status" value="1"/>
</dbReference>
<dbReference type="InterPro" id="IPR018496">
    <property type="entry name" value="PsdUridine_synth_RsuA/RluB_CS"/>
</dbReference>
<accession>A0A2Z4UBX2</accession>
<name>A0A2Z4UBX2_9FIRM</name>
<evidence type="ECO:0000313" key="7">
    <source>
        <dbReference type="EMBL" id="AWY98417.1"/>
    </source>
</evidence>
<dbReference type="GO" id="GO:0000455">
    <property type="term" value="P:enzyme-directed rRNA pseudouridine synthesis"/>
    <property type="evidence" value="ECO:0007669"/>
    <property type="project" value="UniProtKB-ARBA"/>
</dbReference>
<dbReference type="EMBL" id="CP030280">
    <property type="protein sequence ID" value="AWY98417.1"/>
    <property type="molecule type" value="Genomic_DNA"/>
</dbReference>
<dbReference type="PANTHER" id="PTHR47683:SF4">
    <property type="entry name" value="PSEUDOURIDINE SYNTHASE"/>
    <property type="match status" value="1"/>
</dbReference>
<dbReference type="InterPro" id="IPR002942">
    <property type="entry name" value="S4_RNA-bd"/>
</dbReference>
<protein>
    <recommendedName>
        <fullName evidence="5">Pseudouridine synthase</fullName>
        <ecNumber evidence="5">5.4.99.-</ecNumber>
    </recommendedName>
</protein>
<evidence type="ECO:0000259" key="6">
    <source>
        <dbReference type="SMART" id="SM00363"/>
    </source>
</evidence>
<dbReference type="Pfam" id="PF01479">
    <property type="entry name" value="S4"/>
    <property type="match status" value="1"/>
</dbReference>
<dbReference type="SMART" id="SM00363">
    <property type="entry name" value="S4"/>
    <property type="match status" value="1"/>
</dbReference>
<dbReference type="PROSITE" id="PS50889">
    <property type="entry name" value="S4"/>
    <property type="match status" value="1"/>
</dbReference>
<dbReference type="OrthoDB" id="9807213at2"/>
<keyword evidence="8" id="KW-1185">Reference proteome</keyword>
<dbReference type="Gene3D" id="3.10.290.10">
    <property type="entry name" value="RNA-binding S4 domain"/>
    <property type="match status" value="1"/>
</dbReference>
<reference evidence="8" key="1">
    <citation type="submission" date="2018-06" db="EMBL/GenBank/DDBJ databases">
        <title>Description of Blautia argi sp. nov., a new anaerobic isolated from dog feces.</title>
        <authorList>
            <person name="Chang Y.-H."/>
            <person name="Paek J."/>
            <person name="Shin Y."/>
        </authorList>
    </citation>
    <scope>NUCLEOTIDE SEQUENCE [LARGE SCALE GENOMIC DNA]</scope>
    <source>
        <strain evidence="8">KCTC 15426</strain>
    </source>
</reference>
<dbReference type="InterPro" id="IPR006145">
    <property type="entry name" value="PsdUridine_synth_RsuA/RluA"/>
</dbReference>
<dbReference type="EC" id="5.4.99.-" evidence="5"/>
<dbReference type="KEGG" id="blau:DQQ01_09940"/>
<keyword evidence="2 4" id="KW-0694">RNA-binding</keyword>
<dbReference type="InterPro" id="IPR036986">
    <property type="entry name" value="S4_RNA-bd_sf"/>
</dbReference>
<dbReference type="InterPro" id="IPR020103">
    <property type="entry name" value="PsdUridine_synth_cat_dom_sf"/>
</dbReference>
<dbReference type="CDD" id="cd00165">
    <property type="entry name" value="S4"/>
    <property type="match status" value="1"/>
</dbReference>
<evidence type="ECO:0000256" key="4">
    <source>
        <dbReference type="PROSITE-ProRule" id="PRU00182"/>
    </source>
</evidence>
<dbReference type="GO" id="GO:0005829">
    <property type="term" value="C:cytosol"/>
    <property type="evidence" value="ECO:0007669"/>
    <property type="project" value="UniProtKB-ARBA"/>
</dbReference>
<dbReference type="InterPro" id="IPR020094">
    <property type="entry name" value="TruA/RsuA/RluB/E/F_N"/>
</dbReference>
<evidence type="ECO:0000313" key="8">
    <source>
        <dbReference type="Proteomes" id="UP000250003"/>
    </source>
</evidence>
<dbReference type="InterPro" id="IPR000748">
    <property type="entry name" value="PsdUridine_synth_RsuA/RluB/E/F"/>
</dbReference>
<organism evidence="7 8">
    <name type="scientific">Blautia argi</name>
    <dbReference type="NCBI Taxonomy" id="1912897"/>
    <lineage>
        <taxon>Bacteria</taxon>
        <taxon>Bacillati</taxon>
        <taxon>Bacillota</taxon>
        <taxon>Clostridia</taxon>
        <taxon>Lachnospirales</taxon>
        <taxon>Lachnospiraceae</taxon>
        <taxon>Blautia</taxon>
    </lineage>
</organism>
<dbReference type="InterPro" id="IPR042092">
    <property type="entry name" value="PsdUridine_s_RsuA/RluB/E/F_cat"/>
</dbReference>
<keyword evidence="3 5" id="KW-0413">Isomerase</keyword>
<sequence>MGKIRLDKYLADMGIGTRSQVKQQIRKGGISVNGVCVKSPEYKIDTEKDQVEVQGKSLCYEAFEYYMLNKPKGVVSATEDKWEKTVLDLLVSKKRKDLFPVGRLDKDTEGLLLITNDGMLAHELLAPKKHVDKTYFVKLAKPVSEGDLKQLERGVDIGEKEKTMPAEARRHGQEPKEVFLTIREGKFHQVKRMFQAVDNDVVYLKRLSMGSLELDERLAPGEYRALTQEETERLKEHA</sequence>
<dbReference type="FunFam" id="3.10.290.10:FF:000003">
    <property type="entry name" value="Pseudouridine synthase"/>
    <property type="match status" value="1"/>
</dbReference>
<dbReference type="CDD" id="cd02553">
    <property type="entry name" value="PseudoU_synth_RsuA"/>
    <property type="match status" value="1"/>
</dbReference>
<dbReference type="GO" id="GO:0120159">
    <property type="term" value="F:rRNA pseudouridine synthase activity"/>
    <property type="evidence" value="ECO:0007669"/>
    <property type="project" value="UniProtKB-ARBA"/>
</dbReference>
<comment type="similarity">
    <text evidence="1 5">Belongs to the pseudouridine synthase RsuA family.</text>
</comment>
<proteinExistence type="inferred from homology"/>
<feature type="domain" description="RNA-binding S4" evidence="6">
    <location>
        <begin position="4"/>
        <end position="66"/>
    </location>
</feature>
<dbReference type="Pfam" id="PF00849">
    <property type="entry name" value="PseudoU_synth_2"/>
    <property type="match status" value="1"/>
</dbReference>
<dbReference type="NCBIfam" id="TIGR00093">
    <property type="entry name" value="pseudouridine synthase"/>
    <property type="match status" value="1"/>
</dbReference>
<dbReference type="FunFam" id="3.30.70.1560:FF:000001">
    <property type="entry name" value="Pseudouridine synthase"/>
    <property type="match status" value="1"/>
</dbReference>
<dbReference type="GO" id="GO:0003723">
    <property type="term" value="F:RNA binding"/>
    <property type="evidence" value="ECO:0007669"/>
    <property type="project" value="UniProtKB-KW"/>
</dbReference>
<dbReference type="Gene3D" id="3.30.70.580">
    <property type="entry name" value="Pseudouridine synthase I, catalytic domain, N-terminal subdomain"/>
    <property type="match status" value="1"/>
</dbReference>
<dbReference type="Proteomes" id="UP000250003">
    <property type="component" value="Chromosome"/>
</dbReference>